<keyword evidence="3" id="KW-0067">ATP-binding</keyword>
<keyword evidence="1" id="KW-0808">Transferase</keyword>
<dbReference type="Pfam" id="PF13581">
    <property type="entry name" value="HATPase_c_2"/>
    <property type="match status" value="1"/>
</dbReference>
<comment type="caution">
    <text evidence="3">The sequence shown here is derived from an EMBL/GenBank/DDBJ whole genome shotgun (WGS) entry which is preliminary data.</text>
</comment>
<feature type="domain" description="Histidine kinase/HSP90-like ATPase" evidence="2">
    <location>
        <begin position="19"/>
        <end position="129"/>
    </location>
</feature>
<dbReference type="CDD" id="cd16936">
    <property type="entry name" value="HATPase_RsbW-like"/>
    <property type="match status" value="1"/>
</dbReference>
<dbReference type="InterPro" id="IPR036890">
    <property type="entry name" value="HATPase_C_sf"/>
</dbReference>
<evidence type="ECO:0000256" key="1">
    <source>
        <dbReference type="ARBA" id="ARBA00022527"/>
    </source>
</evidence>
<dbReference type="SUPFAM" id="SSF55874">
    <property type="entry name" value="ATPase domain of HSP90 chaperone/DNA topoisomerase II/histidine kinase"/>
    <property type="match status" value="1"/>
</dbReference>
<evidence type="ECO:0000259" key="2">
    <source>
        <dbReference type="Pfam" id="PF13581"/>
    </source>
</evidence>
<dbReference type="AlphaFoldDB" id="A0ABD5E738"/>
<sequence length="146" mass="16121">MDENSLRAVGWARSLPLDTEVRAAREWTRGHLDTLGWTRTAPGTTDDVLLTVSELVTNAHVHAHSTAHLLLTWDNECLHVTVHDSAPTLPKPREAGPEATGGRGMFLVGLLADTWHIHPCRRGKDVTACFRPPEAVRTREPSARPK</sequence>
<dbReference type="GO" id="GO:0005524">
    <property type="term" value="F:ATP binding"/>
    <property type="evidence" value="ECO:0007669"/>
    <property type="project" value="UniProtKB-KW"/>
</dbReference>
<dbReference type="InterPro" id="IPR050267">
    <property type="entry name" value="Anti-sigma-factor_SerPK"/>
</dbReference>
<keyword evidence="3" id="KW-0547">Nucleotide-binding</keyword>
<gene>
    <name evidence="3" type="ORF">RM574_15170</name>
</gene>
<dbReference type="GO" id="GO:0004674">
    <property type="term" value="F:protein serine/threonine kinase activity"/>
    <property type="evidence" value="ECO:0007669"/>
    <property type="project" value="UniProtKB-KW"/>
</dbReference>
<accession>A0ABD5E738</accession>
<evidence type="ECO:0000313" key="4">
    <source>
        <dbReference type="Proteomes" id="UP001183607"/>
    </source>
</evidence>
<dbReference type="PANTHER" id="PTHR35526:SF3">
    <property type="entry name" value="ANTI-SIGMA-F FACTOR RSBW"/>
    <property type="match status" value="1"/>
</dbReference>
<name>A0ABD5E738_9ACTN</name>
<keyword evidence="1" id="KW-0723">Serine/threonine-protein kinase</keyword>
<dbReference type="Proteomes" id="UP001183607">
    <property type="component" value="Unassembled WGS sequence"/>
</dbReference>
<reference evidence="4" key="1">
    <citation type="submission" date="2023-07" db="EMBL/GenBank/DDBJ databases">
        <title>30 novel species of actinomycetes from the DSMZ collection.</title>
        <authorList>
            <person name="Nouioui I."/>
        </authorList>
    </citation>
    <scope>NUCLEOTIDE SEQUENCE [LARGE SCALE GENOMIC DNA]</scope>
    <source>
        <strain evidence="4">DSM 41982</strain>
    </source>
</reference>
<organism evidence="3 4">
    <name type="scientific">Streptomyces evansiae</name>
    <dbReference type="NCBI Taxonomy" id="3075535"/>
    <lineage>
        <taxon>Bacteria</taxon>
        <taxon>Bacillati</taxon>
        <taxon>Actinomycetota</taxon>
        <taxon>Actinomycetes</taxon>
        <taxon>Kitasatosporales</taxon>
        <taxon>Streptomycetaceae</taxon>
        <taxon>Streptomyces</taxon>
    </lineage>
</organism>
<keyword evidence="1" id="KW-0418">Kinase</keyword>
<dbReference type="InterPro" id="IPR003594">
    <property type="entry name" value="HATPase_dom"/>
</dbReference>
<dbReference type="EMBL" id="JAVRER010000021">
    <property type="protein sequence ID" value="MDT0416831.1"/>
    <property type="molecule type" value="Genomic_DNA"/>
</dbReference>
<dbReference type="RefSeq" id="WP_007830042.1">
    <property type="nucleotide sequence ID" value="NZ_JAVRER010000021.1"/>
</dbReference>
<dbReference type="PANTHER" id="PTHR35526">
    <property type="entry name" value="ANTI-SIGMA-F FACTOR RSBW-RELATED"/>
    <property type="match status" value="1"/>
</dbReference>
<dbReference type="Gene3D" id="3.30.565.10">
    <property type="entry name" value="Histidine kinase-like ATPase, C-terminal domain"/>
    <property type="match status" value="1"/>
</dbReference>
<proteinExistence type="predicted"/>
<evidence type="ECO:0000313" key="3">
    <source>
        <dbReference type="EMBL" id="MDT0416831.1"/>
    </source>
</evidence>
<protein>
    <submittedName>
        <fullName evidence="3">ATP-binding protein</fullName>
    </submittedName>
</protein>